<dbReference type="PANTHER" id="PTHR40082:SF1">
    <property type="entry name" value="BLR5956 PROTEIN"/>
    <property type="match status" value="1"/>
</dbReference>
<dbReference type="GO" id="GO:0000160">
    <property type="term" value="P:phosphorelay signal transduction system"/>
    <property type="evidence" value="ECO:0007669"/>
    <property type="project" value="InterPro"/>
</dbReference>
<dbReference type="NCBIfam" id="NF005568">
    <property type="entry name" value="PRK07239.1"/>
    <property type="match status" value="1"/>
</dbReference>
<dbReference type="SUPFAM" id="SSF69618">
    <property type="entry name" value="HemD-like"/>
    <property type="match status" value="1"/>
</dbReference>
<dbReference type="PROSITE" id="PS51755">
    <property type="entry name" value="OMPR_PHOB"/>
    <property type="match status" value="1"/>
</dbReference>
<dbReference type="GO" id="GO:0006355">
    <property type="term" value="P:regulation of DNA-templated transcription"/>
    <property type="evidence" value="ECO:0007669"/>
    <property type="project" value="InterPro"/>
</dbReference>
<gene>
    <name evidence="4" type="ORF">HNR73_000374</name>
</gene>
<dbReference type="SMART" id="SM00862">
    <property type="entry name" value="Trans_reg_C"/>
    <property type="match status" value="1"/>
</dbReference>
<dbReference type="InterPro" id="IPR001867">
    <property type="entry name" value="OmpR/PhoB-type_DNA-bd"/>
</dbReference>
<dbReference type="CDD" id="cd06578">
    <property type="entry name" value="HemD"/>
    <property type="match status" value="1"/>
</dbReference>
<dbReference type="PANTHER" id="PTHR40082">
    <property type="entry name" value="BLR5956 PROTEIN"/>
    <property type="match status" value="1"/>
</dbReference>
<dbReference type="GO" id="GO:0006780">
    <property type="term" value="P:uroporphyrinogen III biosynthetic process"/>
    <property type="evidence" value="ECO:0007669"/>
    <property type="project" value="InterPro"/>
</dbReference>
<name>A0A841FG60_9ACTN</name>
<dbReference type="Gene3D" id="1.10.10.10">
    <property type="entry name" value="Winged helix-like DNA-binding domain superfamily/Winged helix DNA-binding domain"/>
    <property type="match status" value="1"/>
</dbReference>
<dbReference type="EC" id="4.2.1.75" evidence="4"/>
<reference evidence="4 5" key="1">
    <citation type="submission" date="2020-08" db="EMBL/GenBank/DDBJ databases">
        <title>Genomic Encyclopedia of Type Strains, Phase IV (KMG-IV): sequencing the most valuable type-strain genomes for metagenomic binning, comparative biology and taxonomic classification.</title>
        <authorList>
            <person name="Goeker M."/>
        </authorList>
    </citation>
    <scope>NUCLEOTIDE SEQUENCE [LARGE SCALE GENOMIC DNA]</scope>
    <source>
        <strain evidence="4 5">YIM 65646</strain>
    </source>
</reference>
<proteinExistence type="predicted"/>
<dbReference type="RefSeq" id="WP_184785416.1">
    <property type="nucleotide sequence ID" value="NZ_BONT01000039.1"/>
</dbReference>
<evidence type="ECO:0000313" key="5">
    <source>
        <dbReference type="Proteomes" id="UP000548476"/>
    </source>
</evidence>
<dbReference type="CDD" id="cd00383">
    <property type="entry name" value="trans_reg_C"/>
    <property type="match status" value="1"/>
</dbReference>
<keyword evidence="4" id="KW-0456">Lyase</keyword>
<dbReference type="Proteomes" id="UP000548476">
    <property type="component" value="Unassembled WGS sequence"/>
</dbReference>
<feature type="DNA-binding region" description="OmpR/PhoB-type" evidence="2">
    <location>
        <begin position="286"/>
        <end position="378"/>
    </location>
</feature>
<evidence type="ECO:0000259" key="3">
    <source>
        <dbReference type="PROSITE" id="PS51755"/>
    </source>
</evidence>
<dbReference type="InterPro" id="IPR039793">
    <property type="entry name" value="UROS/Hem4"/>
</dbReference>
<dbReference type="SUPFAM" id="SSF46894">
    <property type="entry name" value="C-terminal effector domain of the bipartite response regulators"/>
    <property type="match status" value="1"/>
</dbReference>
<keyword evidence="1 2" id="KW-0238">DNA-binding</keyword>
<dbReference type="GO" id="GO:0003677">
    <property type="term" value="F:DNA binding"/>
    <property type="evidence" value="ECO:0007669"/>
    <property type="project" value="UniProtKB-UniRule"/>
</dbReference>
<feature type="domain" description="OmpR/PhoB-type" evidence="3">
    <location>
        <begin position="286"/>
        <end position="378"/>
    </location>
</feature>
<comment type="caution">
    <text evidence="4">The sequence shown here is derived from an EMBL/GenBank/DDBJ whole genome shotgun (WGS) entry which is preliminary data.</text>
</comment>
<dbReference type="InterPro" id="IPR036108">
    <property type="entry name" value="4pyrrol_syn_uPrphyn_synt_sf"/>
</dbReference>
<dbReference type="InterPro" id="IPR036388">
    <property type="entry name" value="WH-like_DNA-bd_sf"/>
</dbReference>
<protein>
    <submittedName>
        <fullName evidence="4">Uroporphyrinogen-III synthase</fullName>
        <ecNumber evidence="4">4.2.1.75</ecNumber>
    </submittedName>
</protein>
<evidence type="ECO:0000256" key="2">
    <source>
        <dbReference type="PROSITE-ProRule" id="PRU01091"/>
    </source>
</evidence>
<evidence type="ECO:0000313" key="4">
    <source>
        <dbReference type="EMBL" id="MBB6032532.1"/>
    </source>
</evidence>
<dbReference type="AlphaFoldDB" id="A0A841FG60"/>
<evidence type="ECO:0000256" key="1">
    <source>
        <dbReference type="ARBA" id="ARBA00023125"/>
    </source>
</evidence>
<dbReference type="InterPro" id="IPR003754">
    <property type="entry name" value="4pyrrol_synth_uPrphyn_synth"/>
</dbReference>
<dbReference type="EMBL" id="JACHGT010000001">
    <property type="protein sequence ID" value="MBB6032532.1"/>
    <property type="molecule type" value="Genomic_DNA"/>
</dbReference>
<dbReference type="Pfam" id="PF02602">
    <property type="entry name" value="HEM4"/>
    <property type="match status" value="1"/>
</dbReference>
<dbReference type="Gene3D" id="3.40.50.10090">
    <property type="match status" value="2"/>
</dbReference>
<organism evidence="4 5">
    <name type="scientific">Phytomonospora endophytica</name>
    <dbReference type="NCBI Taxonomy" id="714109"/>
    <lineage>
        <taxon>Bacteria</taxon>
        <taxon>Bacillati</taxon>
        <taxon>Actinomycetota</taxon>
        <taxon>Actinomycetes</taxon>
        <taxon>Micromonosporales</taxon>
        <taxon>Micromonosporaceae</taxon>
        <taxon>Phytomonospora</taxon>
    </lineage>
</organism>
<sequence length="379" mass="40355">MTIPTRPAASPPHWTEPGVLTGYTVAVTAQRRGGELAALLERRGARTIVAPTLRIVPLADDHALRAATIELLRDPPHVTVVTTGIGFQGWMDAADGWGFGSRLRSVLTGGRILSRGPKALGAIRAAGLTESWWAPSGDGRDVLARLRAEGVAGRRVAVQLHGDPSDDYLSAIRAEGAVAIPVPVYRWTVPADLAPVQRLVDAICARRVDAVTFTSAPAVNALLRIAGDQAEEMLDSLRGGAVLAAAVGPVTAAPLERLDVPVARPERSRLGALVRTVAALLPRRAWRVRLASGHRLELRGHIVFVDGAARPLPPAPMAVLRALCAAKGRVLSRAELLRHLPRGADGHAVEMAVTRLRDGLGLRTCARTVIKRGYRLDLD</sequence>
<dbReference type="GO" id="GO:0004852">
    <property type="term" value="F:uroporphyrinogen-III synthase activity"/>
    <property type="evidence" value="ECO:0007669"/>
    <property type="project" value="UniProtKB-EC"/>
</dbReference>
<dbReference type="Pfam" id="PF00486">
    <property type="entry name" value="Trans_reg_C"/>
    <property type="match status" value="1"/>
</dbReference>
<keyword evidence="5" id="KW-1185">Reference proteome</keyword>
<dbReference type="InterPro" id="IPR016032">
    <property type="entry name" value="Sig_transdc_resp-reg_C-effctor"/>
</dbReference>
<accession>A0A841FG60</accession>